<dbReference type="Gene3D" id="3.40.50.300">
    <property type="entry name" value="P-loop containing nucleotide triphosphate hydrolases"/>
    <property type="match status" value="1"/>
</dbReference>
<comment type="similarity">
    <text evidence="2">Belongs to the RecN family.</text>
</comment>
<gene>
    <name evidence="10" type="ORF">D9R08_17175</name>
</gene>
<reference evidence="10 11" key="1">
    <citation type="submission" date="2018-10" db="EMBL/GenBank/DDBJ databases">
        <authorList>
            <person name="Jung H.S."/>
            <person name="Jeon C.O."/>
        </authorList>
    </citation>
    <scope>NUCLEOTIDE SEQUENCE [LARGE SCALE GENOMIC DNA]</scope>
    <source>
        <strain evidence="10 11">MA-7-27</strain>
    </source>
</reference>
<dbReference type="GO" id="GO:0006310">
    <property type="term" value="P:DNA recombination"/>
    <property type="evidence" value="ECO:0007669"/>
    <property type="project" value="InterPro"/>
</dbReference>
<comment type="function">
    <text evidence="1">May be involved in recombinational repair of damaged DNA.</text>
</comment>
<dbReference type="AlphaFoldDB" id="A0A3L9Y3M5"/>
<dbReference type="RefSeq" id="WP_121899302.1">
    <property type="nucleotide sequence ID" value="NZ_RCNT01000010.1"/>
</dbReference>
<feature type="coiled-coil region" evidence="9">
    <location>
        <begin position="380"/>
        <end position="429"/>
    </location>
</feature>
<evidence type="ECO:0000313" key="11">
    <source>
        <dbReference type="Proteomes" id="UP000281343"/>
    </source>
</evidence>
<dbReference type="InterPro" id="IPR027417">
    <property type="entry name" value="P-loop_NTPase"/>
</dbReference>
<sequence>MNYLGFQISSLSFHGPDREPAIVSFQSGLNVIYGASDTGKSFVVEAIDFMLGGKGPLTDIPQSSGYGQAMLAMTFEDGSEHTVRRSMDGGAFEIFEGLYSDALPEEEGRILSETHSERDEDNLSAFLLSKIGLSGRKVKKNARGDTQNLSFRNLARLVVVNEEEIIQKRSPLSDGNYTADTANTSVFRMLLTGVDDSALVAQSQRTPAEQKAEAQLELLDQLIADTQKRIAKISGSKDELSKQEERLDSALAVRSEQLSTSEAHFRELSSNRRKLMARRETNRARFAEIATLLERFRLLKQHYNSDQERLVGIQEAGNIFSTLEVETCPICGALPEHHDPDAICDGNVDIVVKAAASEIQKIEDKERELTGTIKIMDKEAKALERTLPKIDERLGELSQEIEAVVSPDLRKLRASYKELADKRANVREAIGLFDSLGDLGERRAALEALTAKKTNDSSDSYRLTASMVEPFSAMVQTLLERWEFPGTRRVHFDLEAKDLVISGKPRTSFGKGLRAVTQTAFSLSLLDYCVANDLPHPGFVILDSPLLSYKEPEGSEDDLRDTNLNSKFYQHLLTLSGNKQVIIIENTDPPSDVELGSRVEHFSGWEDEGRFGLFPLQ</sequence>
<comment type="caution">
    <text evidence="10">The sequence shown here is derived from an EMBL/GenBank/DDBJ whole genome shotgun (WGS) entry which is preliminary data.</text>
</comment>
<protein>
    <recommendedName>
        <fullName evidence="3">DNA repair protein RecN</fullName>
    </recommendedName>
    <alternativeName>
        <fullName evidence="8">Recombination protein N</fullName>
    </alternativeName>
</protein>
<evidence type="ECO:0000256" key="8">
    <source>
        <dbReference type="ARBA" id="ARBA00033408"/>
    </source>
</evidence>
<dbReference type="GO" id="GO:0006281">
    <property type="term" value="P:DNA repair"/>
    <property type="evidence" value="ECO:0007669"/>
    <property type="project" value="UniProtKB-KW"/>
</dbReference>
<dbReference type="EMBL" id="RCNT01000010">
    <property type="protein sequence ID" value="RMA40893.1"/>
    <property type="molecule type" value="Genomic_DNA"/>
</dbReference>
<name>A0A3L9Y3M5_9RHOB</name>
<dbReference type="SUPFAM" id="SSF52540">
    <property type="entry name" value="P-loop containing nucleoside triphosphate hydrolases"/>
    <property type="match status" value="1"/>
</dbReference>
<keyword evidence="6" id="KW-0067">ATP-binding</keyword>
<keyword evidence="5" id="KW-0227">DNA damage</keyword>
<dbReference type="GO" id="GO:0005524">
    <property type="term" value="F:ATP binding"/>
    <property type="evidence" value="ECO:0007669"/>
    <property type="project" value="UniProtKB-KW"/>
</dbReference>
<proteinExistence type="inferred from homology"/>
<evidence type="ECO:0000256" key="5">
    <source>
        <dbReference type="ARBA" id="ARBA00022763"/>
    </source>
</evidence>
<evidence type="ECO:0000256" key="1">
    <source>
        <dbReference type="ARBA" id="ARBA00003618"/>
    </source>
</evidence>
<keyword evidence="7" id="KW-0234">DNA repair</keyword>
<evidence type="ECO:0000256" key="7">
    <source>
        <dbReference type="ARBA" id="ARBA00023204"/>
    </source>
</evidence>
<evidence type="ECO:0000256" key="2">
    <source>
        <dbReference type="ARBA" id="ARBA00009441"/>
    </source>
</evidence>
<evidence type="ECO:0000256" key="3">
    <source>
        <dbReference type="ARBA" id="ARBA00021315"/>
    </source>
</evidence>
<organism evidence="10 11">
    <name type="scientific">Rhodophyticola porphyridii</name>
    <dbReference type="NCBI Taxonomy" id="1852017"/>
    <lineage>
        <taxon>Bacteria</taxon>
        <taxon>Pseudomonadati</taxon>
        <taxon>Pseudomonadota</taxon>
        <taxon>Alphaproteobacteria</taxon>
        <taxon>Rhodobacterales</taxon>
        <taxon>Roseobacteraceae</taxon>
        <taxon>Rhodophyticola</taxon>
    </lineage>
</organism>
<evidence type="ECO:0000256" key="6">
    <source>
        <dbReference type="ARBA" id="ARBA00022840"/>
    </source>
</evidence>
<dbReference type="PANTHER" id="PTHR11059:SF0">
    <property type="entry name" value="DNA REPAIR PROTEIN RECN"/>
    <property type="match status" value="1"/>
</dbReference>
<dbReference type="PANTHER" id="PTHR11059">
    <property type="entry name" value="DNA REPAIR PROTEIN RECN"/>
    <property type="match status" value="1"/>
</dbReference>
<dbReference type="Proteomes" id="UP000281343">
    <property type="component" value="Unassembled WGS sequence"/>
</dbReference>
<accession>A0A3L9Y3M5</accession>
<evidence type="ECO:0000256" key="4">
    <source>
        <dbReference type="ARBA" id="ARBA00022741"/>
    </source>
</evidence>
<evidence type="ECO:0000256" key="9">
    <source>
        <dbReference type="SAM" id="Coils"/>
    </source>
</evidence>
<keyword evidence="11" id="KW-1185">Reference proteome</keyword>
<keyword evidence="9" id="KW-0175">Coiled coil</keyword>
<keyword evidence="4" id="KW-0547">Nucleotide-binding</keyword>
<evidence type="ECO:0000313" key="10">
    <source>
        <dbReference type="EMBL" id="RMA40893.1"/>
    </source>
</evidence>
<dbReference type="InterPro" id="IPR004604">
    <property type="entry name" value="DNA_recomb/repair_RecN"/>
</dbReference>
<dbReference type="OrthoDB" id="975794at2"/>